<dbReference type="Gene3D" id="2.60.40.1120">
    <property type="entry name" value="Carboxypeptidase-like, regulatory domain"/>
    <property type="match status" value="2"/>
</dbReference>
<dbReference type="SUPFAM" id="SSF49464">
    <property type="entry name" value="Carboxypeptidase regulatory domain-like"/>
    <property type="match status" value="1"/>
</dbReference>
<feature type="transmembrane region" description="Helical" evidence="7">
    <location>
        <begin position="368"/>
        <end position="391"/>
    </location>
</feature>
<reference evidence="9 10" key="1">
    <citation type="submission" date="2024-09" db="EMBL/GenBank/DDBJ databases">
        <authorList>
            <person name="Sun Q."/>
            <person name="Mori K."/>
        </authorList>
    </citation>
    <scope>NUCLEOTIDE SEQUENCE [LARGE SCALE GENOMIC DNA]</scope>
    <source>
        <strain evidence="9 10">JCM 12763</strain>
    </source>
</reference>
<feature type="transmembrane region" description="Helical" evidence="7">
    <location>
        <begin position="303"/>
        <end position="326"/>
    </location>
</feature>
<dbReference type="InterPro" id="IPR008969">
    <property type="entry name" value="CarboxyPept-like_regulatory"/>
</dbReference>
<dbReference type="CDD" id="cd17504">
    <property type="entry name" value="MFS_MMR_MDR_like"/>
    <property type="match status" value="1"/>
</dbReference>
<evidence type="ECO:0000256" key="2">
    <source>
        <dbReference type="ARBA" id="ARBA00022448"/>
    </source>
</evidence>
<feature type="domain" description="Major facilitator superfamily (MFS) profile" evidence="8">
    <location>
        <begin position="19"/>
        <end position="470"/>
    </location>
</feature>
<feature type="transmembrane region" description="Helical" evidence="7">
    <location>
        <begin position="142"/>
        <end position="164"/>
    </location>
</feature>
<dbReference type="PANTHER" id="PTHR42718">
    <property type="entry name" value="MAJOR FACILITATOR SUPERFAMILY MULTIDRUG TRANSPORTER MFSC"/>
    <property type="match status" value="1"/>
</dbReference>
<accession>A0ABV5V4F6</accession>
<evidence type="ECO:0000256" key="1">
    <source>
        <dbReference type="ARBA" id="ARBA00004651"/>
    </source>
</evidence>
<feature type="transmembrane region" description="Helical" evidence="7">
    <location>
        <begin position="203"/>
        <end position="222"/>
    </location>
</feature>
<dbReference type="InterPro" id="IPR036259">
    <property type="entry name" value="MFS_trans_sf"/>
</dbReference>
<evidence type="ECO:0000256" key="4">
    <source>
        <dbReference type="ARBA" id="ARBA00022989"/>
    </source>
</evidence>
<dbReference type="SUPFAM" id="SSF49478">
    <property type="entry name" value="Cna protein B-type domain"/>
    <property type="match status" value="1"/>
</dbReference>
<evidence type="ECO:0000256" key="7">
    <source>
        <dbReference type="SAM" id="Phobius"/>
    </source>
</evidence>
<dbReference type="SUPFAM" id="SSF103473">
    <property type="entry name" value="MFS general substrate transporter"/>
    <property type="match status" value="1"/>
</dbReference>
<feature type="transmembrane region" description="Helical" evidence="7">
    <location>
        <begin position="55"/>
        <end position="77"/>
    </location>
</feature>
<feature type="transmembrane region" description="Helical" evidence="7">
    <location>
        <begin position="412"/>
        <end position="431"/>
    </location>
</feature>
<keyword evidence="5 7" id="KW-0472">Membrane</keyword>
<protein>
    <submittedName>
        <fullName evidence="9">MFS transporter</fullName>
    </submittedName>
</protein>
<keyword evidence="2" id="KW-0813">Transport</keyword>
<feature type="transmembrane region" description="Helical" evidence="7">
    <location>
        <begin position="84"/>
        <end position="104"/>
    </location>
</feature>
<dbReference type="Proteomes" id="UP001589613">
    <property type="component" value="Unassembled WGS sequence"/>
</dbReference>
<feature type="compositionally biased region" description="Polar residues" evidence="6">
    <location>
        <begin position="694"/>
        <end position="708"/>
    </location>
</feature>
<evidence type="ECO:0000256" key="5">
    <source>
        <dbReference type="ARBA" id="ARBA00023136"/>
    </source>
</evidence>
<comment type="caution">
    <text evidence="9">The sequence shown here is derived from an EMBL/GenBank/DDBJ whole genome shotgun (WGS) entry which is preliminary data.</text>
</comment>
<name>A0ABV5V4F6_9MICO</name>
<sequence>MRSPGGTEQTRSAPSTGLVITVLALCGTLVSLQQTLVLPLLPDFPEILGTTSDNASWLVTVTLLTAAVGTPIVSRLADMFGKKLMLVVCMGAVILGSVVAALSTSLAVVVLGRGLAGLGACLVPVGISIMRDHLPAESVGSGVALMSATLGIGGAVGMPLAGVIYDNFDWHTLFYVSGGFAVVMLVAVLRVVPESTVRTRGRFDYVGALLLSVALTCFLLAVSKAGSWGWGSPLTLSLLAAAGLVLAAWVPWELRVGQPLVDIRTSTRRTVLLTNSASVLVGFAMFANFLTSVQQVQMPASTGYGFGLSVVETGLWMLPSGVLMVAMSPVSARLIRLFGPRLILIVGAVVMAVGFIGRSLLHGSVLEVMASAAVASVGTAMAFAAMPTLIMRAVPLTETASANGLNTLLRSIGTSSASAMVAAVFAAGMVVTPSGEAAPTFGAYQLVFWSGTAAALGGALIAAFIRRPAPVGERAPSRTGVPAPAGERTHVKVEGELPEVLVRGRVLSPQGRPLRQAVATVLHTDGRHVDWGRTDNEGRFALALPEEGRYLLVVSADGWAPQSGLVHLEAGETEPVTMTRRLLLSGRVTDDGVPVAGAMISLIKHSGEYVGTAYAEADGAYEIGLPPPGRYVLTAVDHASGRARSRALSVLSTSTTLDVDLRTGIPRPSERVPAGARGVGTVLRGSSDAGPASARTTDAPTLPSGTPS</sequence>
<feature type="transmembrane region" description="Helical" evidence="7">
    <location>
        <begin position="12"/>
        <end position="35"/>
    </location>
</feature>
<keyword evidence="4 7" id="KW-1133">Transmembrane helix</keyword>
<dbReference type="Gene3D" id="1.20.1720.10">
    <property type="entry name" value="Multidrug resistance protein D"/>
    <property type="match status" value="1"/>
</dbReference>
<dbReference type="Gene3D" id="1.20.1250.20">
    <property type="entry name" value="MFS general substrate transporter like domains"/>
    <property type="match status" value="1"/>
</dbReference>
<comment type="subcellular location">
    <subcellularLocation>
        <location evidence="1">Cell membrane</location>
        <topology evidence="1">Multi-pass membrane protein</topology>
    </subcellularLocation>
</comment>
<feature type="transmembrane region" description="Helical" evidence="7">
    <location>
        <begin position="110"/>
        <end position="130"/>
    </location>
</feature>
<keyword evidence="3 7" id="KW-0812">Transmembrane</keyword>
<dbReference type="InterPro" id="IPR011701">
    <property type="entry name" value="MFS"/>
</dbReference>
<dbReference type="Pfam" id="PF13620">
    <property type="entry name" value="CarboxypepD_reg"/>
    <property type="match status" value="2"/>
</dbReference>
<evidence type="ECO:0000256" key="3">
    <source>
        <dbReference type="ARBA" id="ARBA00022692"/>
    </source>
</evidence>
<dbReference type="InterPro" id="IPR020846">
    <property type="entry name" value="MFS_dom"/>
</dbReference>
<gene>
    <name evidence="9" type="ORF">ACFFN0_11630</name>
</gene>
<organism evidence="9 10">
    <name type="scientific">Ornithinimicrobium kibberense</name>
    <dbReference type="NCBI Taxonomy" id="282060"/>
    <lineage>
        <taxon>Bacteria</taxon>
        <taxon>Bacillati</taxon>
        <taxon>Actinomycetota</taxon>
        <taxon>Actinomycetes</taxon>
        <taxon>Micrococcales</taxon>
        <taxon>Ornithinimicrobiaceae</taxon>
        <taxon>Ornithinimicrobium</taxon>
    </lineage>
</organism>
<evidence type="ECO:0000313" key="9">
    <source>
        <dbReference type="EMBL" id="MFB9732691.1"/>
    </source>
</evidence>
<feature type="transmembrane region" description="Helical" evidence="7">
    <location>
        <begin position="443"/>
        <end position="465"/>
    </location>
</feature>
<dbReference type="EMBL" id="JBHMAX010000021">
    <property type="protein sequence ID" value="MFB9732691.1"/>
    <property type="molecule type" value="Genomic_DNA"/>
</dbReference>
<feature type="transmembrane region" description="Helical" evidence="7">
    <location>
        <begin position="271"/>
        <end position="291"/>
    </location>
</feature>
<feature type="transmembrane region" description="Helical" evidence="7">
    <location>
        <begin position="338"/>
        <end position="356"/>
    </location>
</feature>
<proteinExistence type="predicted"/>
<feature type="region of interest" description="Disordered" evidence="6">
    <location>
        <begin position="664"/>
        <end position="708"/>
    </location>
</feature>
<keyword evidence="10" id="KW-1185">Reference proteome</keyword>
<dbReference type="Pfam" id="PF07690">
    <property type="entry name" value="MFS_1"/>
    <property type="match status" value="1"/>
</dbReference>
<evidence type="ECO:0000256" key="6">
    <source>
        <dbReference type="SAM" id="MobiDB-lite"/>
    </source>
</evidence>
<dbReference type="RefSeq" id="WP_141339105.1">
    <property type="nucleotide sequence ID" value="NZ_JBHMAX010000021.1"/>
</dbReference>
<evidence type="ECO:0000259" key="8">
    <source>
        <dbReference type="PROSITE" id="PS50850"/>
    </source>
</evidence>
<dbReference type="PROSITE" id="PS50850">
    <property type="entry name" value="MFS"/>
    <property type="match status" value="1"/>
</dbReference>
<dbReference type="PANTHER" id="PTHR42718:SF9">
    <property type="entry name" value="MAJOR FACILITATOR SUPERFAMILY MULTIDRUG TRANSPORTER MFSC"/>
    <property type="match status" value="1"/>
</dbReference>
<feature type="transmembrane region" description="Helical" evidence="7">
    <location>
        <begin position="228"/>
        <end position="250"/>
    </location>
</feature>
<evidence type="ECO:0000313" key="10">
    <source>
        <dbReference type="Proteomes" id="UP001589613"/>
    </source>
</evidence>
<feature type="transmembrane region" description="Helical" evidence="7">
    <location>
        <begin position="170"/>
        <end position="191"/>
    </location>
</feature>